<keyword evidence="2" id="KW-1185">Reference proteome</keyword>
<organism evidence="1 2">
    <name type="scientific">Elysia crispata</name>
    <name type="common">lettuce slug</name>
    <dbReference type="NCBI Taxonomy" id="231223"/>
    <lineage>
        <taxon>Eukaryota</taxon>
        <taxon>Metazoa</taxon>
        <taxon>Spiralia</taxon>
        <taxon>Lophotrochozoa</taxon>
        <taxon>Mollusca</taxon>
        <taxon>Gastropoda</taxon>
        <taxon>Heterobranchia</taxon>
        <taxon>Euthyneura</taxon>
        <taxon>Panpulmonata</taxon>
        <taxon>Sacoglossa</taxon>
        <taxon>Placobranchoidea</taxon>
        <taxon>Plakobranchidae</taxon>
        <taxon>Elysia</taxon>
    </lineage>
</organism>
<proteinExistence type="predicted"/>
<name>A0AAE1CQ33_9GAST</name>
<sequence>MSCAEDGSHRRNHKTLPIDLDKFRTSGMQTVSEDRLVYLTHCSWSSVFLPWLILGFGKFSSCLRQAMRHRAMLENGRYQAQGLGLL</sequence>
<comment type="caution">
    <text evidence="1">The sequence shown here is derived from an EMBL/GenBank/DDBJ whole genome shotgun (WGS) entry which is preliminary data.</text>
</comment>
<gene>
    <name evidence="1" type="ORF">RRG08_049911</name>
</gene>
<accession>A0AAE1CQ33</accession>
<dbReference type="Proteomes" id="UP001283361">
    <property type="component" value="Unassembled WGS sequence"/>
</dbReference>
<evidence type="ECO:0000313" key="1">
    <source>
        <dbReference type="EMBL" id="KAK3727288.1"/>
    </source>
</evidence>
<dbReference type="AlphaFoldDB" id="A0AAE1CQ33"/>
<reference evidence="1" key="1">
    <citation type="journal article" date="2023" name="G3 (Bethesda)">
        <title>A reference genome for the long-term kleptoplast-retaining sea slug Elysia crispata morphotype clarki.</title>
        <authorList>
            <person name="Eastman K.E."/>
            <person name="Pendleton A.L."/>
            <person name="Shaikh M.A."/>
            <person name="Suttiyut T."/>
            <person name="Ogas R."/>
            <person name="Tomko P."/>
            <person name="Gavelis G."/>
            <person name="Widhalm J.R."/>
            <person name="Wisecaver J.H."/>
        </authorList>
    </citation>
    <scope>NUCLEOTIDE SEQUENCE</scope>
    <source>
        <strain evidence="1">ECLA1</strain>
    </source>
</reference>
<dbReference type="EMBL" id="JAWDGP010007247">
    <property type="protein sequence ID" value="KAK3727288.1"/>
    <property type="molecule type" value="Genomic_DNA"/>
</dbReference>
<evidence type="ECO:0000313" key="2">
    <source>
        <dbReference type="Proteomes" id="UP001283361"/>
    </source>
</evidence>
<protein>
    <submittedName>
        <fullName evidence="1">Uncharacterized protein</fullName>
    </submittedName>
</protein>